<dbReference type="AlphaFoldDB" id="A0A6I4W5Z6"/>
<dbReference type="RefSeq" id="WP_161103672.1">
    <property type="nucleotide sequence ID" value="NZ_JBHLYI010000006.1"/>
</dbReference>
<evidence type="ECO:0000313" key="3">
    <source>
        <dbReference type="Proteomes" id="UP000431901"/>
    </source>
</evidence>
<feature type="transmembrane region" description="Helical" evidence="1">
    <location>
        <begin position="12"/>
        <end position="33"/>
    </location>
</feature>
<keyword evidence="1" id="KW-1133">Transmembrane helix</keyword>
<proteinExistence type="predicted"/>
<keyword evidence="3" id="KW-1185">Reference proteome</keyword>
<dbReference type="EMBL" id="WUTW01000002">
    <property type="protein sequence ID" value="MXQ65597.1"/>
    <property type="molecule type" value="Genomic_DNA"/>
</dbReference>
<comment type="caution">
    <text evidence="2">The sequence shown here is derived from an EMBL/GenBank/DDBJ whole genome shotgun (WGS) entry which is preliminary data.</text>
</comment>
<reference evidence="2 3" key="1">
    <citation type="submission" date="2019-12" db="EMBL/GenBank/DDBJ databases">
        <title>Nocardia macrotermitis sp. nov. and Nocardia aurantia sp. nov., isolated from the gut of the fungus growing-termite Macrotermes natalensis.</title>
        <authorList>
            <person name="Christine B."/>
            <person name="Rene B."/>
        </authorList>
    </citation>
    <scope>NUCLEOTIDE SEQUENCE [LARGE SCALE GENOMIC DNA]</scope>
    <source>
        <strain evidence="2 3">DSM 102126</strain>
    </source>
</reference>
<name>A0A6I4W5Z6_9ACTN</name>
<accession>A0A6I4W5Z6</accession>
<keyword evidence="1" id="KW-0812">Transmembrane</keyword>
<organism evidence="2 3">
    <name type="scientific">Actinomadura rayongensis</name>
    <dbReference type="NCBI Taxonomy" id="1429076"/>
    <lineage>
        <taxon>Bacteria</taxon>
        <taxon>Bacillati</taxon>
        <taxon>Actinomycetota</taxon>
        <taxon>Actinomycetes</taxon>
        <taxon>Streptosporangiales</taxon>
        <taxon>Thermomonosporaceae</taxon>
        <taxon>Actinomadura</taxon>
    </lineage>
</organism>
<dbReference type="Proteomes" id="UP000431901">
    <property type="component" value="Unassembled WGS sequence"/>
</dbReference>
<evidence type="ECO:0000313" key="2">
    <source>
        <dbReference type="EMBL" id="MXQ65597.1"/>
    </source>
</evidence>
<gene>
    <name evidence="2" type="ORF">GQ466_16330</name>
</gene>
<protein>
    <submittedName>
        <fullName evidence="2">Uncharacterized protein</fullName>
    </submittedName>
</protein>
<sequence>MMTPDDLAELFWGLLAYTVIVFAGGWLFGPLVLQPALRRLARWWKST</sequence>
<keyword evidence="1" id="KW-0472">Membrane</keyword>
<evidence type="ECO:0000256" key="1">
    <source>
        <dbReference type="SAM" id="Phobius"/>
    </source>
</evidence>